<proteinExistence type="predicted"/>
<dbReference type="AlphaFoldDB" id="A0A367LC62"/>
<accession>A0A367LC62</accession>
<dbReference type="Proteomes" id="UP000253664">
    <property type="component" value="Unassembled WGS sequence"/>
</dbReference>
<gene>
    <name evidence="2" type="ORF">L249_1070</name>
</gene>
<dbReference type="EMBL" id="LKCN02000007">
    <property type="protein sequence ID" value="RCI12007.1"/>
    <property type="molecule type" value="Genomic_DNA"/>
</dbReference>
<reference evidence="2 3" key="1">
    <citation type="journal article" date="2015" name="BMC Genomics">
        <title>Insights from the genome of Ophiocordyceps polyrhachis-furcata to pathogenicity and host specificity in insect fungi.</title>
        <authorList>
            <person name="Wichadakul D."/>
            <person name="Kobmoo N."/>
            <person name="Ingsriswang S."/>
            <person name="Tangphatsornruang S."/>
            <person name="Chantasingh D."/>
            <person name="Luangsa-ard J.J."/>
            <person name="Eurwilaichitr L."/>
        </authorList>
    </citation>
    <scope>NUCLEOTIDE SEQUENCE [LARGE SCALE GENOMIC DNA]</scope>
    <source>
        <strain evidence="2 3">BCC 54312</strain>
    </source>
</reference>
<feature type="compositionally biased region" description="Basic and acidic residues" evidence="1">
    <location>
        <begin position="1"/>
        <end position="33"/>
    </location>
</feature>
<evidence type="ECO:0000313" key="3">
    <source>
        <dbReference type="Proteomes" id="UP000253664"/>
    </source>
</evidence>
<name>A0A367LC62_9HYPO</name>
<comment type="caution">
    <text evidence="2">The sequence shown here is derived from an EMBL/GenBank/DDBJ whole genome shotgun (WGS) entry which is preliminary data.</text>
</comment>
<feature type="region of interest" description="Disordered" evidence="1">
    <location>
        <begin position="1"/>
        <end position="81"/>
    </location>
</feature>
<organism evidence="2 3">
    <name type="scientific">Ophiocordyceps polyrhachis-furcata BCC 54312</name>
    <dbReference type="NCBI Taxonomy" id="1330021"/>
    <lineage>
        <taxon>Eukaryota</taxon>
        <taxon>Fungi</taxon>
        <taxon>Dikarya</taxon>
        <taxon>Ascomycota</taxon>
        <taxon>Pezizomycotina</taxon>
        <taxon>Sordariomycetes</taxon>
        <taxon>Hypocreomycetidae</taxon>
        <taxon>Hypocreales</taxon>
        <taxon>Ophiocordycipitaceae</taxon>
        <taxon>Ophiocordyceps</taxon>
    </lineage>
</organism>
<feature type="compositionally biased region" description="Polar residues" evidence="1">
    <location>
        <begin position="70"/>
        <end position="81"/>
    </location>
</feature>
<evidence type="ECO:0000256" key="1">
    <source>
        <dbReference type="SAM" id="MobiDB-lite"/>
    </source>
</evidence>
<sequence>MRLLGRPRERAKGVKPFARRENDASLRHEKLHEGNTPANNNRALRSKRGGGGGSGSGSEVVDRNAYCPGTGSSSSKCTYNL</sequence>
<protein>
    <submittedName>
        <fullName evidence="2">Uncharacterized protein</fullName>
    </submittedName>
</protein>
<evidence type="ECO:0000313" key="2">
    <source>
        <dbReference type="EMBL" id="RCI12007.1"/>
    </source>
</evidence>
<keyword evidence="3" id="KW-1185">Reference proteome</keyword>